<evidence type="ECO:0000313" key="3">
    <source>
        <dbReference type="Proteomes" id="UP000184048"/>
    </source>
</evidence>
<gene>
    <name evidence="2" type="ORF">SAMN02745131_01020</name>
</gene>
<evidence type="ECO:0000256" key="1">
    <source>
        <dbReference type="SAM" id="Phobius"/>
    </source>
</evidence>
<dbReference type="PANTHER" id="PTHR30092">
    <property type="entry name" value="INNER MEMBRANE PROTEIN CRED"/>
    <property type="match status" value="1"/>
</dbReference>
<evidence type="ECO:0000313" key="2">
    <source>
        <dbReference type="EMBL" id="SHE74001.1"/>
    </source>
</evidence>
<feature type="transmembrane region" description="Helical" evidence="1">
    <location>
        <begin position="365"/>
        <end position="384"/>
    </location>
</feature>
<dbReference type="Pfam" id="PF06123">
    <property type="entry name" value="CreD"/>
    <property type="match status" value="1"/>
</dbReference>
<dbReference type="InterPro" id="IPR010364">
    <property type="entry name" value="Uncharacterised_IM_CreD"/>
</dbReference>
<feature type="transmembrane region" description="Helical" evidence="1">
    <location>
        <begin position="393"/>
        <end position="412"/>
    </location>
</feature>
<name>A0A1M4VYB8_9BACT</name>
<feature type="transmembrane region" description="Helical" evidence="1">
    <location>
        <begin position="418"/>
        <end position="436"/>
    </location>
</feature>
<proteinExistence type="predicted"/>
<keyword evidence="1" id="KW-1133">Transmembrane helix</keyword>
<organism evidence="2 3">
    <name type="scientific">Flavisolibacter ginsengisoli DSM 18119</name>
    <dbReference type="NCBI Taxonomy" id="1121884"/>
    <lineage>
        <taxon>Bacteria</taxon>
        <taxon>Pseudomonadati</taxon>
        <taxon>Bacteroidota</taxon>
        <taxon>Chitinophagia</taxon>
        <taxon>Chitinophagales</taxon>
        <taxon>Chitinophagaceae</taxon>
        <taxon>Flavisolibacter</taxon>
    </lineage>
</organism>
<dbReference type="Proteomes" id="UP000184048">
    <property type="component" value="Unassembled WGS sequence"/>
</dbReference>
<dbReference type="PANTHER" id="PTHR30092:SF0">
    <property type="entry name" value="INNER MEMBRANE PROTEIN CRED"/>
    <property type="match status" value="1"/>
</dbReference>
<accession>A0A1M4VYB8</accession>
<dbReference type="AlphaFoldDB" id="A0A1M4VYB8"/>
<keyword evidence="1" id="KW-0812">Transmembrane</keyword>
<dbReference type="EMBL" id="FQUU01000003">
    <property type="protein sequence ID" value="SHE74001.1"/>
    <property type="molecule type" value="Genomic_DNA"/>
</dbReference>
<dbReference type="NCBIfam" id="NF008712">
    <property type="entry name" value="PRK11715.1-1"/>
    <property type="match status" value="1"/>
</dbReference>
<feature type="transmembrane region" description="Helical" evidence="1">
    <location>
        <begin position="341"/>
        <end position="359"/>
    </location>
</feature>
<protein>
    <submittedName>
        <fullName evidence="2">Inner membrane protein</fullName>
    </submittedName>
</protein>
<sequence length="442" mass="49405">MIIGILVLVLQIPAMFVRDVIAEREQRQQDAIAEVSSKWAGHQVLTGPVLVIPYWQSAPDSSARQVRTREYAYFLPDKLDISANLTPQERHRGIYKVMLYSSEVTLSGSFSQPALQRLNIAPADVIWNEVTIKLPVSDNKGLNEEIYMKLNDSSIAMTPQTSADPAIDNALQGDIPITGPDDLKELRFSSSFVINGSQQISFTPIGRNTTVNLASTWPHPSFIGDVLPQSSQVNTKGFKASWKSAFHKHNFPQQWKGNAYSLSDYKYTSGGNIQAMPIDVAKPTTINNINTASFGADLFVPVNGYQKTMRSIKYAALVILLTFASFFLIETTNKRSIHPFQYGLIGLALILFYTLLLSFSEYISFNISYVIASLFTIGLISWFVRGLLASSRLTVFLSTILVLLYVYVFTLLQLQDYSLLLGSIGLFITLALIMHFSRKIQW</sequence>
<reference evidence="2 3" key="1">
    <citation type="submission" date="2016-11" db="EMBL/GenBank/DDBJ databases">
        <authorList>
            <person name="Jaros S."/>
            <person name="Januszkiewicz K."/>
            <person name="Wedrychowicz H."/>
        </authorList>
    </citation>
    <scope>NUCLEOTIDE SEQUENCE [LARGE SCALE GENOMIC DNA]</scope>
    <source>
        <strain evidence="2 3">DSM 18119</strain>
    </source>
</reference>
<dbReference type="PIRSF" id="PIRSF004548">
    <property type="entry name" value="CreD"/>
    <property type="match status" value="1"/>
</dbReference>
<keyword evidence="3" id="KW-1185">Reference proteome</keyword>
<dbReference type="STRING" id="1121884.SAMN02745131_01020"/>
<feature type="transmembrane region" description="Helical" evidence="1">
    <location>
        <begin position="311"/>
        <end position="329"/>
    </location>
</feature>
<keyword evidence="1" id="KW-0472">Membrane</keyword>
<dbReference type="GO" id="GO:0005886">
    <property type="term" value="C:plasma membrane"/>
    <property type="evidence" value="ECO:0007669"/>
    <property type="project" value="TreeGrafter"/>
</dbReference>